<feature type="transmembrane region" description="Helical" evidence="8">
    <location>
        <begin position="270"/>
        <end position="290"/>
    </location>
</feature>
<name>A0A839Z6V8_9HYPH</name>
<dbReference type="GO" id="GO:0140359">
    <property type="term" value="F:ABC-type transporter activity"/>
    <property type="evidence" value="ECO:0007669"/>
    <property type="project" value="InterPro"/>
</dbReference>
<dbReference type="GO" id="GO:0005886">
    <property type="term" value="C:plasma membrane"/>
    <property type="evidence" value="ECO:0007669"/>
    <property type="project" value="UniProtKB-SubCell"/>
</dbReference>
<reference evidence="10 11" key="1">
    <citation type="submission" date="2020-08" db="EMBL/GenBank/DDBJ databases">
        <title>Genomic Encyclopedia of Type Strains, Phase IV (KMG-IV): sequencing the most valuable type-strain genomes for metagenomic binning, comparative biology and taxonomic classification.</title>
        <authorList>
            <person name="Goeker M."/>
        </authorList>
    </citation>
    <scope>NUCLEOTIDE SEQUENCE [LARGE SCALE GENOMIC DNA]</scope>
    <source>
        <strain evidence="10 11">DSM 5895</strain>
    </source>
</reference>
<comment type="similarity">
    <text evidence="2">Belongs to the ABC-2 integral membrane protein family.</text>
</comment>
<feature type="domain" description="ABC transmembrane type-2" evidence="9">
    <location>
        <begin position="132"/>
        <end position="379"/>
    </location>
</feature>
<evidence type="ECO:0000256" key="7">
    <source>
        <dbReference type="ARBA" id="ARBA00023136"/>
    </source>
</evidence>
<protein>
    <submittedName>
        <fullName evidence="10">ABC-2 type transport system permease protein</fullName>
    </submittedName>
</protein>
<comment type="subcellular location">
    <subcellularLocation>
        <location evidence="1">Cell membrane</location>
        <topology evidence="1">Multi-pass membrane protein</topology>
    </subcellularLocation>
</comment>
<dbReference type="PANTHER" id="PTHR30294">
    <property type="entry name" value="MEMBRANE COMPONENT OF ABC TRANSPORTER YHHJ-RELATED"/>
    <property type="match status" value="1"/>
</dbReference>
<dbReference type="PANTHER" id="PTHR30294:SF29">
    <property type="entry name" value="MULTIDRUG ABC TRANSPORTER PERMEASE YBHS-RELATED"/>
    <property type="match status" value="1"/>
</dbReference>
<comment type="caution">
    <text evidence="10">The sequence shown here is derived from an EMBL/GenBank/DDBJ whole genome shotgun (WGS) entry which is preliminary data.</text>
</comment>
<keyword evidence="6 8" id="KW-1133">Transmembrane helix</keyword>
<feature type="transmembrane region" description="Helical" evidence="8">
    <location>
        <begin position="188"/>
        <end position="209"/>
    </location>
</feature>
<dbReference type="RefSeq" id="WP_183189587.1">
    <property type="nucleotide sequence ID" value="NZ_JACICD010000003.1"/>
</dbReference>
<evidence type="ECO:0000256" key="8">
    <source>
        <dbReference type="SAM" id="Phobius"/>
    </source>
</evidence>
<accession>A0A839Z6V8</accession>
<evidence type="ECO:0000313" key="10">
    <source>
        <dbReference type="EMBL" id="MBB3771429.1"/>
    </source>
</evidence>
<keyword evidence="7 8" id="KW-0472">Membrane</keyword>
<evidence type="ECO:0000256" key="1">
    <source>
        <dbReference type="ARBA" id="ARBA00004651"/>
    </source>
</evidence>
<organism evidence="10 11">
    <name type="scientific">Ancylobacter tetraedralis</name>
    <dbReference type="NCBI Taxonomy" id="217068"/>
    <lineage>
        <taxon>Bacteria</taxon>
        <taxon>Pseudomonadati</taxon>
        <taxon>Pseudomonadota</taxon>
        <taxon>Alphaproteobacteria</taxon>
        <taxon>Hyphomicrobiales</taxon>
        <taxon>Xanthobacteraceae</taxon>
        <taxon>Ancylobacter</taxon>
    </lineage>
</organism>
<keyword evidence="11" id="KW-1185">Reference proteome</keyword>
<dbReference type="InterPro" id="IPR047817">
    <property type="entry name" value="ABC2_TM_bact-type"/>
</dbReference>
<evidence type="ECO:0000259" key="9">
    <source>
        <dbReference type="PROSITE" id="PS51012"/>
    </source>
</evidence>
<dbReference type="InterPro" id="IPR051449">
    <property type="entry name" value="ABC-2_transporter_component"/>
</dbReference>
<dbReference type="Gene3D" id="3.40.1710.10">
    <property type="entry name" value="abc type-2 transporter like domain"/>
    <property type="match status" value="1"/>
</dbReference>
<keyword evidence="5 8" id="KW-0812">Transmembrane</keyword>
<evidence type="ECO:0000313" key="11">
    <source>
        <dbReference type="Proteomes" id="UP000533469"/>
    </source>
</evidence>
<feature type="transmembrane region" description="Helical" evidence="8">
    <location>
        <begin position="344"/>
        <end position="373"/>
    </location>
</feature>
<dbReference type="AlphaFoldDB" id="A0A839Z6V8"/>
<gene>
    <name evidence="10" type="ORF">FHS55_002028</name>
</gene>
<dbReference type="Pfam" id="PF12698">
    <property type="entry name" value="ABC2_membrane_3"/>
    <property type="match status" value="1"/>
</dbReference>
<evidence type="ECO:0000256" key="2">
    <source>
        <dbReference type="ARBA" id="ARBA00007783"/>
    </source>
</evidence>
<evidence type="ECO:0000256" key="6">
    <source>
        <dbReference type="ARBA" id="ARBA00022989"/>
    </source>
</evidence>
<evidence type="ECO:0000256" key="5">
    <source>
        <dbReference type="ARBA" id="ARBA00022692"/>
    </source>
</evidence>
<evidence type="ECO:0000256" key="4">
    <source>
        <dbReference type="ARBA" id="ARBA00022475"/>
    </source>
</evidence>
<dbReference type="PROSITE" id="PS51012">
    <property type="entry name" value="ABC_TM2"/>
    <property type="match status" value="1"/>
</dbReference>
<feature type="transmembrane region" description="Helical" evidence="8">
    <location>
        <begin position="236"/>
        <end position="258"/>
    </location>
</feature>
<keyword evidence="4" id="KW-1003">Cell membrane</keyword>
<dbReference type="Proteomes" id="UP000533469">
    <property type="component" value="Unassembled WGS sequence"/>
</dbReference>
<feature type="transmembrane region" description="Helical" evidence="8">
    <location>
        <begin position="24"/>
        <end position="44"/>
    </location>
</feature>
<sequence length="381" mass="41639">MSGFLRRVGAMVRKEFLQLLRDRVSFATMIMIPLLQLVLFGYAINTTPRHLPTAVLAYENTPLTRSILAAIENTKYFAVTHHPTSAAEAEHLMRAGDVLFVVEIPAGFERAVVRGEDPSMLVAADATDPVASGSAIATLRNIVDTSVRRERFATDKGPQGSGLEGAPPPFEIITHARYNPAAVTQLNIVPGLLGTILTMTMLIFTALSVTREIERGTMETLLAMPIRPVEVMLGKIAPYVMVGAVQATMIVVAGIFLFKVPVVGSMELLTALTALFIVTNLSIGYTFSTLAQNQLQAVQMTFMYFLPNILLSGFMFPFAGMPRWAQWISETLPLTHYLRMVRGILLKGAAVADLSQDILALSAIMLVAMVIAVKRFRQTLD</sequence>
<proteinExistence type="inferred from homology"/>
<keyword evidence="3" id="KW-0813">Transport</keyword>
<dbReference type="EMBL" id="JACICD010000003">
    <property type="protein sequence ID" value="MBB3771429.1"/>
    <property type="molecule type" value="Genomic_DNA"/>
</dbReference>
<evidence type="ECO:0000256" key="3">
    <source>
        <dbReference type="ARBA" id="ARBA00022448"/>
    </source>
</evidence>
<feature type="transmembrane region" description="Helical" evidence="8">
    <location>
        <begin position="302"/>
        <end position="324"/>
    </location>
</feature>
<dbReference type="InterPro" id="IPR013525">
    <property type="entry name" value="ABC2_TM"/>
</dbReference>